<dbReference type="RefSeq" id="XP_070895610.1">
    <property type="nucleotide sequence ID" value="XM_071046551.1"/>
</dbReference>
<evidence type="ECO:0000256" key="10">
    <source>
        <dbReference type="ARBA" id="ARBA00023239"/>
    </source>
</evidence>
<evidence type="ECO:0000256" key="15">
    <source>
        <dbReference type="SAM" id="SignalP"/>
    </source>
</evidence>
<evidence type="ECO:0000256" key="9">
    <source>
        <dbReference type="ARBA" id="ARBA00022837"/>
    </source>
</evidence>
<dbReference type="EMBL" id="JBFXLR010000046">
    <property type="protein sequence ID" value="KAL2843432.1"/>
    <property type="molecule type" value="Genomic_DNA"/>
</dbReference>
<keyword evidence="10 14" id="KW-0456">Lyase</keyword>
<evidence type="ECO:0000256" key="1">
    <source>
        <dbReference type="ARBA" id="ARBA00000695"/>
    </source>
</evidence>
<evidence type="ECO:0000313" key="18">
    <source>
        <dbReference type="Proteomes" id="UP001610444"/>
    </source>
</evidence>
<evidence type="ECO:0000256" key="8">
    <source>
        <dbReference type="ARBA" id="ARBA00022729"/>
    </source>
</evidence>
<dbReference type="PROSITE" id="PS51257">
    <property type="entry name" value="PROKAR_LIPOPROTEIN"/>
    <property type="match status" value="1"/>
</dbReference>
<accession>A0ABR4JWL5</accession>
<comment type="cofactor">
    <cofactor evidence="2">
        <name>Ca(2+)</name>
        <dbReference type="ChEBI" id="CHEBI:29108"/>
    </cofactor>
</comment>
<feature type="chain" id="PRO_5046106897" description="pectate lyase" evidence="15">
    <location>
        <begin position="20"/>
        <end position="331"/>
    </location>
</feature>
<dbReference type="InterPro" id="IPR045032">
    <property type="entry name" value="PEL"/>
</dbReference>
<dbReference type="InterPro" id="IPR011050">
    <property type="entry name" value="Pectin_lyase_fold/virulence"/>
</dbReference>
<dbReference type="EC" id="4.2.2.2" evidence="5"/>
<evidence type="ECO:0000256" key="3">
    <source>
        <dbReference type="ARBA" id="ARBA00004613"/>
    </source>
</evidence>
<dbReference type="InterPro" id="IPR012334">
    <property type="entry name" value="Pectin_lyas_fold"/>
</dbReference>
<keyword evidence="9" id="KW-0106">Calcium</keyword>
<evidence type="ECO:0000256" key="14">
    <source>
        <dbReference type="RuleBase" id="RU361173"/>
    </source>
</evidence>
<comment type="subcellular location">
    <subcellularLocation>
        <location evidence="3 14">Secreted</location>
    </subcellularLocation>
</comment>
<dbReference type="Gene3D" id="2.160.20.10">
    <property type="entry name" value="Single-stranded right-handed beta-helix, Pectin lyase-like"/>
    <property type="match status" value="1"/>
</dbReference>
<evidence type="ECO:0000256" key="2">
    <source>
        <dbReference type="ARBA" id="ARBA00001913"/>
    </source>
</evidence>
<feature type="signal peptide" evidence="15">
    <location>
        <begin position="1"/>
        <end position="19"/>
    </location>
</feature>
<evidence type="ECO:0000256" key="7">
    <source>
        <dbReference type="ARBA" id="ARBA00022723"/>
    </source>
</evidence>
<keyword evidence="8 15" id="KW-0732">Signal</keyword>
<dbReference type="PANTHER" id="PTHR31683:SF18">
    <property type="entry name" value="PECTATE LYASE 21-RELATED"/>
    <property type="match status" value="1"/>
</dbReference>
<evidence type="ECO:0000256" key="5">
    <source>
        <dbReference type="ARBA" id="ARBA00012272"/>
    </source>
</evidence>
<feature type="domain" description="Pectate lyase" evidence="16">
    <location>
        <begin position="42"/>
        <end position="247"/>
    </location>
</feature>
<proteinExistence type="inferred from homology"/>
<sequence length="331" mass="35764">MKFFISITLLLHFTALVWAGCEDNADGFAALNGGTTGGNGGTVVTVTSQADLERYAKACGKYVIKVSGRINISPKGTEIDVANHKTIIGIGADAEISGGGFRIINRHNVIIRNLRIGNTDGGEESDWDGVQADTSTNIWIDHCIFETIGDGGIDLRMDSDYWTVSNTWIKGVNKAFGIGWTENLVTKGTIHHVYFDGTNQRNPSADNMLYAHLYNNYLRGCSSYGHLIRGATNGRVENVYFEDCRNPLQADPEATLTAIGNSYDGSSGTISEDIGVSFNPADFYSYTLDPTADVPGIVLMNAGPQADIGSGGFWYYLSVSGDFKSQCSPLY</sequence>
<reference evidence="17 18" key="1">
    <citation type="submission" date="2024-07" db="EMBL/GenBank/DDBJ databases">
        <title>Section-level genome sequencing and comparative genomics of Aspergillus sections Usti and Cavernicolus.</title>
        <authorList>
            <consortium name="Lawrence Berkeley National Laboratory"/>
            <person name="Nybo J.L."/>
            <person name="Vesth T.C."/>
            <person name="Theobald S."/>
            <person name="Frisvad J.C."/>
            <person name="Larsen T.O."/>
            <person name="Kjaerboelling I."/>
            <person name="Rothschild-Mancinelli K."/>
            <person name="Lyhne E.K."/>
            <person name="Kogle M.E."/>
            <person name="Barry K."/>
            <person name="Clum A."/>
            <person name="Na H."/>
            <person name="Ledsgaard L."/>
            <person name="Lin J."/>
            <person name="Lipzen A."/>
            <person name="Kuo A."/>
            <person name="Riley R."/>
            <person name="Mondo S."/>
            <person name="LaButti K."/>
            <person name="Haridas S."/>
            <person name="Pangalinan J."/>
            <person name="Salamov A.A."/>
            <person name="Simmons B.A."/>
            <person name="Magnuson J.K."/>
            <person name="Chen J."/>
            <person name="Drula E."/>
            <person name="Henrissat B."/>
            <person name="Wiebenga A."/>
            <person name="Lubbers R.J."/>
            <person name="Gomes A.C."/>
            <person name="Macurrencykelacurrency M.R."/>
            <person name="Stajich J."/>
            <person name="Grigoriev I.V."/>
            <person name="Mortensen U.H."/>
            <person name="De vries R.P."/>
            <person name="Baker S.E."/>
            <person name="Andersen M.R."/>
        </authorList>
    </citation>
    <scope>NUCLEOTIDE SEQUENCE [LARGE SCALE GENOMIC DNA]</scope>
    <source>
        <strain evidence="17 18">CBS 756.74</strain>
    </source>
</reference>
<dbReference type="Pfam" id="PF00544">
    <property type="entry name" value="Pectate_lyase_4"/>
    <property type="match status" value="1"/>
</dbReference>
<dbReference type="GeneID" id="98161715"/>
<evidence type="ECO:0000256" key="13">
    <source>
        <dbReference type="ARBA" id="ARBA00023326"/>
    </source>
</evidence>
<dbReference type="SMART" id="SM00656">
    <property type="entry name" value="Amb_all"/>
    <property type="match status" value="1"/>
</dbReference>
<evidence type="ECO:0000256" key="12">
    <source>
        <dbReference type="ARBA" id="ARBA00023316"/>
    </source>
</evidence>
<evidence type="ECO:0000256" key="6">
    <source>
        <dbReference type="ARBA" id="ARBA00022525"/>
    </source>
</evidence>
<keyword evidence="18" id="KW-1185">Reference proteome</keyword>
<dbReference type="Proteomes" id="UP001610444">
    <property type="component" value="Unassembled WGS sequence"/>
</dbReference>
<keyword evidence="13 14" id="KW-0624">Polysaccharide degradation</keyword>
<organism evidence="17 18">
    <name type="scientific">Aspergillus pseudodeflectus</name>
    <dbReference type="NCBI Taxonomy" id="176178"/>
    <lineage>
        <taxon>Eukaryota</taxon>
        <taxon>Fungi</taxon>
        <taxon>Dikarya</taxon>
        <taxon>Ascomycota</taxon>
        <taxon>Pezizomycotina</taxon>
        <taxon>Eurotiomycetes</taxon>
        <taxon>Eurotiomycetidae</taxon>
        <taxon>Eurotiales</taxon>
        <taxon>Aspergillaceae</taxon>
        <taxon>Aspergillus</taxon>
        <taxon>Aspergillus subgen. Nidulantes</taxon>
    </lineage>
</organism>
<name>A0ABR4JWL5_9EURO</name>
<keyword evidence="6 14" id="KW-0964">Secreted</keyword>
<evidence type="ECO:0000256" key="4">
    <source>
        <dbReference type="ARBA" id="ARBA00010980"/>
    </source>
</evidence>
<evidence type="ECO:0000313" key="17">
    <source>
        <dbReference type="EMBL" id="KAL2843432.1"/>
    </source>
</evidence>
<keyword evidence="11 14" id="KW-0119">Carbohydrate metabolism</keyword>
<dbReference type="PANTHER" id="PTHR31683">
    <property type="entry name" value="PECTATE LYASE 18-RELATED"/>
    <property type="match status" value="1"/>
</dbReference>
<comment type="caution">
    <text evidence="17">The sequence shown here is derived from an EMBL/GenBank/DDBJ whole genome shotgun (WGS) entry which is preliminary data.</text>
</comment>
<dbReference type="GO" id="GO:0016829">
    <property type="term" value="F:lyase activity"/>
    <property type="evidence" value="ECO:0007669"/>
    <property type="project" value="UniProtKB-KW"/>
</dbReference>
<keyword evidence="12" id="KW-0961">Cell wall biogenesis/degradation</keyword>
<keyword evidence="7" id="KW-0479">Metal-binding</keyword>
<protein>
    <recommendedName>
        <fullName evidence="5">pectate lyase</fullName>
        <ecNumber evidence="5">4.2.2.2</ecNumber>
    </recommendedName>
</protein>
<comment type="similarity">
    <text evidence="4 14">Belongs to the polysaccharide lyase 1 family.</text>
</comment>
<evidence type="ECO:0000256" key="11">
    <source>
        <dbReference type="ARBA" id="ARBA00023277"/>
    </source>
</evidence>
<gene>
    <name evidence="17" type="ORF">BJX68DRAFT_270164</name>
</gene>
<dbReference type="SUPFAM" id="SSF51126">
    <property type="entry name" value="Pectin lyase-like"/>
    <property type="match status" value="1"/>
</dbReference>
<dbReference type="InterPro" id="IPR002022">
    <property type="entry name" value="Pec_lyase"/>
</dbReference>
<comment type="catalytic activity">
    <reaction evidence="1">
        <text>Eliminative cleavage of (1-&gt;4)-alpha-D-galacturonan to give oligosaccharides with 4-deoxy-alpha-D-galact-4-enuronosyl groups at their non-reducing ends.</text>
        <dbReference type="EC" id="4.2.2.2"/>
    </reaction>
</comment>
<evidence type="ECO:0000259" key="16">
    <source>
        <dbReference type="SMART" id="SM00656"/>
    </source>
</evidence>